<keyword evidence="3" id="KW-0934">Plastid</keyword>
<evidence type="ECO:0000256" key="2">
    <source>
        <dbReference type="ARBA" id="ARBA00022528"/>
    </source>
</evidence>
<dbReference type="GO" id="GO:0000373">
    <property type="term" value="P:Group II intron splicing"/>
    <property type="evidence" value="ECO:0007669"/>
    <property type="project" value="UniProtKB-ARBA"/>
</dbReference>
<dbReference type="PANTHER" id="PTHR31846">
    <property type="entry name" value="CRS1 / YHBY (CRM) DOMAIN-CONTAINING PROTEIN"/>
    <property type="match status" value="1"/>
</dbReference>
<evidence type="ECO:0000256" key="4">
    <source>
        <dbReference type="ARBA" id="ARBA00022664"/>
    </source>
</evidence>
<dbReference type="GO" id="GO:1990904">
    <property type="term" value="C:ribonucleoprotein complex"/>
    <property type="evidence" value="ECO:0007669"/>
    <property type="project" value="UniProtKB-KW"/>
</dbReference>
<dbReference type="STRING" id="3821.A0A151RB79"/>
<evidence type="ECO:0000313" key="15">
    <source>
        <dbReference type="Proteomes" id="UP000075243"/>
    </source>
</evidence>
<dbReference type="SUPFAM" id="SSF75471">
    <property type="entry name" value="YhbY-like"/>
    <property type="match status" value="4"/>
</dbReference>
<evidence type="ECO:0000256" key="9">
    <source>
        <dbReference type="ARBA" id="ARBA00023274"/>
    </source>
</evidence>
<accession>A0A151RB79</accession>
<dbReference type="OMA" id="HAYQEDE"/>
<evidence type="ECO:0000256" key="6">
    <source>
        <dbReference type="ARBA" id="ARBA00022884"/>
    </source>
</evidence>
<dbReference type="Gramene" id="C.cajan_37322.t">
    <property type="protein sequence ID" value="C.cajan_37322.t"/>
    <property type="gene ID" value="C.cajan_37322"/>
</dbReference>
<protein>
    <recommendedName>
        <fullName evidence="13">CRM domain-containing protein</fullName>
    </recommendedName>
</protein>
<evidence type="ECO:0000256" key="5">
    <source>
        <dbReference type="ARBA" id="ARBA00022737"/>
    </source>
</evidence>
<feature type="coiled-coil region" evidence="11">
    <location>
        <begin position="666"/>
        <end position="696"/>
    </location>
</feature>
<keyword evidence="9" id="KW-0687">Ribonucleoprotein</keyword>
<dbReference type="AlphaFoldDB" id="A0A151RB79"/>
<keyword evidence="4" id="KW-0507">mRNA processing</keyword>
<dbReference type="EMBL" id="KQ483880">
    <property type="protein sequence ID" value="KYP39811.1"/>
    <property type="molecule type" value="Genomic_DNA"/>
</dbReference>
<gene>
    <name evidence="14" type="ORF">KK1_038876</name>
</gene>
<organism evidence="14 15">
    <name type="scientific">Cajanus cajan</name>
    <name type="common">Pigeon pea</name>
    <name type="synonym">Cajanus indicus</name>
    <dbReference type="NCBI Taxonomy" id="3821"/>
    <lineage>
        <taxon>Eukaryota</taxon>
        <taxon>Viridiplantae</taxon>
        <taxon>Streptophyta</taxon>
        <taxon>Embryophyta</taxon>
        <taxon>Tracheophyta</taxon>
        <taxon>Spermatophyta</taxon>
        <taxon>Magnoliopsida</taxon>
        <taxon>eudicotyledons</taxon>
        <taxon>Gunneridae</taxon>
        <taxon>Pentapetalae</taxon>
        <taxon>rosids</taxon>
        <taxon>fabids</taxon>
        <taxon>Fabales</taxon>
        <taxon>Fabaceae</taxon>
        <taxon>Papilionoideae</taxon>
        <taxon>50 kb inversion clade</taxon>
        <taxon>NPAAA clade</taxon>
        <taxon>indigoferoid/millettioid clade</taxon>
        <taxon>Phaseoleae</taxon>
        <taxon>Cajanus</taxon>
    </lineage>
</organism>
<evidence type="ECO:0000256" key="10">
    <source>
        <dbReference type="PROSITE-ProRule" id="PRU00626"/>
    </source>
</evidence>
<evidence type="ECO:0000256" key="7">
    <source>
        <dbReference type="ARBA" id="ARBA00022946"/>
    </source>
</evidence>
<keyword evidence="8" id="KW-0508">mRNA splicing</keyword>
<dbReference type="Gene3D" id="3.30.110.60">
    <property type="entry name" value="YhbY-like"/>
    <property type="match status" value="4"/>
</dbReference>
<proteinExistence type="predicted"/>
<dbReference type="GO" id="GO:0009507">
    <property type="term" value="C:chloroplast"/>
    <property type="evidence" value="ECO:0007669"/>
    <property type="project" value="UniProtKB-SubCell"/>
</dbReference>
<dbReference type="GO" id="GO:0003729">
    <property type="term" value="F:mRNA binding"/>
    <property type="evidence" value="ECO:0007669"/>
    <property type="project" value="InterPro"/>
</dbReference>
<keyword evidence="7" id="KW-0809">Transit peptide</keyword>
<evidence type="ECO:0000256" key="1">
    <source>
        <dbReference type="ARBA" id="ARBA00004229"/>
    </source>
</evidence>
<reference evidence="14" key="1">
    <citation type="journal article" date="2012" name="Nat. Biotechnol.">
        <title>Draft genome sequence of pigeonpea (Cajanus cajan), an orphan legume crop of resource-poor farmers.</title>
        <authorList>
            <person name="Varshney R.K."/>
            <person name="Chen W."/>
            <person name="Li Y."/>
            <person name="Bharti A.K."/>
            <person name="Saxena R.K."/>
            <person name="Schlueter J.A."/>
            <person name="Donoghue M.T."/>
            <person name="Azam S."/>
            <person name="Fan G."/>
            <person name="Whaley A.M."/>
            <person name="Farmer A.D."/>
            <person name="Sheridan J."/>
            <person name="Iwata A."/>
            <person name="Tuteja R."/>
            <person name="Penmetsa R.V."/>
            <person name="Wu W."/>
            <person name="Upadhyaya H.D."/>
            <person name="Yang S.P."/>
            <person name="Shah T."/>
            <person name="Saxena K.B."/>
            <person name="Michael T."/>
            <person name="McCombie W.R."/>
            <person name="Yang B."/>
            <person name="Zhang G."/>
            <person name="Yang H."/>
            <person name="Wang J."/>
            <person name="Spillane C."/>
            <person name="Cook D.R."/>
            <person name="May G.D."/>
            <person name="Xu X."/>
            <person name="Jackson S.A."/>
        </authorList>
    </citation>
    <scope>NUCLEOTIDE SEQUENCE [LARGE SCALE GENOMIC DNA]</scope>
</reference>
<dbReference type="Proteomes" id="UP000075243">
    <property type="component" value="Unassembled WGS sequence"/>
</dbReference>
<evidence type="ECO:0000313" key="14">
    <source>
        <dbReference type="EMBL" id="KYP39811.1"/>
    </source>
</evidence>
<feature type="domain" description="CRM" evidence="13">
    <location>
        <begin position="151"/>
        <end position="247"/>
    </location>
</feature>
<evidence type="ECO:0000256" key="12">
    <source>
        <dbReference type="SAM" id="MobiDB-lite"/>
    </source>
</evidence>
<keyword evidence="11" id="KW-0175">Coiled coil</keyword>
<keyword evidence="6 10" id="KW-0694">RNA-binding</keyword>
<dbReference type="Pfam" id="PF01985">
    <property type="entry name" value="CRS1_YhbY"/>
    <property type="match status" value="4"/>
</dbReference>
<dbReference type="InterPro" id="IPR035920">
    <property type="entry name" value="YhbY-like_sf"/>
</dbReference>
<evidence type="ECO:0000256" key="11">
    <source>
        <dbReference type="SAM" id="Coils"/>
    </source>
</evidence>
<dbReference type="InterPro" id="IPR001890">
    <property type="entry name" value="RNA-binding_CRM"/>
</dbReference>
<evidence type="ECO:0000256" key="3">
    <source>
        <dbReference type="ARBA" id="ARBA00022640"/>
    </source>
</evidence>
<dbReference type="InterPro" id="IPR045278">
    <property type="entry name" value="CRS1/CFM2/CFM3"/>
</dbReference>
<dbReference type="PROSITE" id="PS51295">
    <property type="entry name" value="CRM"/>
    <property type="match status" value="4"/>
</dbReference>
<evidence type="ECO:0000256" key="8">
    <source>
        <dbReference type="ARBA" id="ARBA00023187"/>
    </source>
</evidence>
<feature type="domain" description="CRM" evidence="13">
    <location>
        <begin position="562"/>
        <end position="661"/>
    </location>
</feature>
<sequence length="1095" mass="122776">MLLPATHFHFFHAFPSSSSSLHFLPLQFPKTKTKFIIRCSTSNTHTRNQAQTRTRRSSAIQQIAEKLRSLGITEPPPSSSGGEILVPFPHELPKRRVSHSFEPSWSTPLNPVPVPGTGIAALSESEVARQKKVRREELRRRKEPVPTLAELSLPDSEIRRLTTLGFAAKRKVRLAKAGVTERIVNVIHDCWQRSEVVRIVCEEFSRIDLRRTHELLERKTGGLVVWRSGCKIILYRGIDYKYPYFLPDTVLRQENTSDALQHVEDDDKYCDKSESHLFDINSAPCAVQSSNVETAKPALILGLGTPNIVRFQLPDEAELAEDTDCLLTGLGPRFTDWWGCDPLPIDADLLPTVIPGYRKPFRLLPYGVEPKLTAEEMTTLKRLGRPLPCHFALGRNRKLQGLAAAIIKLWERCEIVKIAVKRGVQNTSSKIMASELKYLTGGILLSRDREFIVFYRGKDYLPEAVSSAIKQQKNIVMCKLKARNSSSVTVTPDQKDGTVECDSEVKGMNFHKDTKRQMLTKAEAAIKRTSIKLSMALEKKEKAESLLAELVEIPQEQEIDKEGITKEEKCMLRRIGLTMKPFLLLGRRGVFDGTVENMHLHWKYRELVKIICNGSLEDVYQIALTLEAESGGILVAVERVRKGFAIIVYRGKNYSCPACLRPQTLLNKKQALKRSIEAQRREVEDKEANSKQIAEALKFDMATDKYEAFSDSINWNSAKEASVDDQQPIWEQPVELIDSGGPQQGELKNSINWNSPREASVENKQGIQEQPVKLIDSGGAHQGEPENSINWNSSKEASVENLQAIQEQPVELINNDGAHQGEPENSICWNSSGEATMDNQQAIQGCPVELIDGGGAHQDEPVPWPSLIPKETQLGGVSDSVTDTEHCIFNSKAMESPISLSKKVDPESSVPVVNVSLPSKSVHLSTKERLLLRKQALKLIKEPVLAIGKSNIVSGVVQTIKAHFERHPLAIVNVKGRAKGTSVQELVFKLEQETGALLVSREPSKVILYRGWPAEKPRPAIHVNRVSNEEETKPGVALTDRVRFRKRRISRTGKRRISRTGKRRISRTGTRSNLFLRRDSRSTFSPVKSGRRNLG</sequence>
<evidence type="ECO:0000259" key="13">
    <source>
        <dbReference type="PROSITE" id="PS51295"/>
    </source>
</evidence>
<feature type="domain" description="CRM" evidence="13">
    <location>
        <begin position="370"/>
        <end position="467"/>
    </location>
</feature>
<feature type="region of interest" description="Disordered" evidence="12">
    <location>
        <begin position="1050"/>
        <end position="1071"/>
    </location>
</feature>
<dbReference type="FunFam" id="3.30.110.60:FF:000002">
    <property type="entry name" value="CRS2-associated factor 1, chloroplastic"/>
    <property type="match status" value="2"/>
</dbReference>
<dbReference type="PANTHER" id="PTHR31846:SF20">
    <property type="entry name" value="CRM-DOMAIN CONTAINING FACTOR CFM2, CHLOROPLASTIC"/>
    <property type="match status" value="1"/>
</dbReference>
<feature type="compositionally biased region" description="Basic residues" evidence="12">
    <location>
        <begin position="1050"/>
        <end position="1066"/>
    </location>
</feature>
<keyword evidence="5" id="KW-0677">Repeat</keyword>
<feature type="domain" description="CRM" evidence="13">
    <location>
        <begin position="922"/>
        <end position="1021"/>
    </location>
</feature>
<keyword evidence="15" id="KW-1185">Reference proteome</keyword>
<keyword evidence="2" id="KW-0150">Chloroplast</keyword>
<name>A0A151RB79_CAJCA</name>
<dbReference type="SMART" id="SM01103">
    <property type="entry name" value="CRS1_YhbY"/>
    <property type="match status" value="4"/>
</dbReference>
<comment type="subcellular location">
    <subcellularLocation>
        <location evidence="1">Plastid</location>
        <location evidence="1">Chloroplast</location>
    </subcellularLocation>
</comment>
<dbReference type="GO" id="GO:0006397">
    <property type="term" value="P:mRNA processing"/>
    <property type="evidence" value="ECO:0007669"/>
    <property type="project" value="UniProtKB-KW"/>
</dbReference>